<dbReference type="SUPFAM" id="SSF53474">
    <property type="entry name" value="alpha/beta-Hydrolases"/>
    <property type="match status" value="1"/>
</dbReference>
<proteinExistence type="predicted"/>
<dbReference type="InterPro" id="IPR050300">
    <property type="entry name" value="GDXG_lipolytic_enzyme"/>
</dbReference>
<protein>
    <submittedName>
        <fullName evidence="3">Acetyl esterase</fullName>
        <ecNumber evidence="3">3.1.1.-</ecNumber>
    </submittedName>
</protein>
<sequence>MSFLKTMWRAPAIAVLVALAAGCTRLGALDSVMPRDDGARRVARDASYGTWPRQRLDVYAPRAPVAGAPVIVFIYGGSWDSGRRQDYGFVGHALAARGFVTVIPDYRLVPSVRYPAFVEDVAAAVRWTHDHIARYGGDPARIGVAGHSAGAYNAVMLGVAPRYTGADGAEGLPVAAVAGLSGPYDFLPLDVRATRRAFAGVADLQATQPVAIVGSRGPPLFLATGTADTTVKPRNTTALAERARAQGRRVVVRRYAGADHVDMLLSLGWWFRDDTAALADMTAFFRDTLGGAPEGSDRETATD</sequence>
<dbReference type="AlphaFoldDB" id="A0A5B8RG43"/>
<dbReference type="Gene3D" id="3.40.50.1820">
    <property type="entry name" value="alpha/beta hydrolase"/>
    <property type="match status" value="1"/>
</dbReference>
<dbReference type="EC" id="3.1.1.-" evidence="3"/>
<dbReference type="PANTHER" id="PTHR48081">
    <property type="entry name" value="AB HYDROLASE SUPERFAMILY PROTEIN C4A8.06C"/>
    <property type="match status" value="1"/>
</dbReference>
<evidence type="ECO:0000259" key="2">
    <source>
        <dbReference type="Pfam" id="PF20434"/>
    </source>
</evidence>
<evidence type="ECO:0000313" key="3">
    <source>
        <dbReference type="EMBL" id="QEA07556.1"/>
    </source>
</evidence>
<dbReference type="PROSITE" id="PS51257">
    <property type="entry name" value="PROKAR_LIPOPROTEIN"/>
    <property type="match status" value="1"/>
</dbReference>
<dbReference type="Pfam" id="PF20434">
    <property type="entry name" value="BD-FAE"/>
    <property type="match status" value="1"/>
</dbReference>
<dbReference type="InterPro" id="IPR049492">
    <property type="entry name" value="BD-FAE-like_dom"/>
</dbReference>
<evidence type="ECO:0000256" key="1">
    <source>
        <dbReference type="ARBA" id="ARBA00022801"/>
    </source>
</evidence>
<feature type="domain" description="BD-FAE-like" evidence="2">
    <location>
        <begin position="56"/>
        <end position="241"/>
    </location>
</feature>
<organism evidence="3">
    <name type="scientific">uncultured organism</name>
    <dbReference type="NCBI Taxonomy" id="155900"/>
    <lineage>
        <taxon>unclassified sequences</taxon>
        <taxon>environmental samples</taxon>
    </lineage>
</organism>
<name>A0A5B8RG43_9ZZZZ</name>
<reference evidence="3" key="1">
    <citation type="submission" date="2019-06" db="EMBL/GenBank/DDBJ databases">
        <authorList>
            <person name="Murdoch R.W."/>
            <person name="Fathepure B."/>
        </authorList>
    </citation>
    <scope>NUCLEOTIDE SEQUENCE</scope>
</reference>
<keyword evidence="1 3" id="KW-0378">Hydrolase</keyword>
<dbReference type="GO" id="GO:0016787">
    <property type="term" value="F:hydrolase activity"/>
    <property type="evidence" value="ECO:0007669"/>
    <property type="project" value="UniProtKB-KW"/>
</dbReference>
<accession>A0A5B8RG43</accession>
<dbReference type="EMBL" id="MN079280">
    <property type="protein sequence ID" value="QEA07556.1"/>
    <property type="molecule type" value="Genomic_DNA"/>
</dbReference>
<dbReference type="InterPro" id="IPR029058">
    <property type="entry name" value="AB_hydrolase_fold"/>
</dbReference>
<dbReference type="PANTHER" id="PTHR48081:SF9">
    <property type="entry name" value="CARBOXYLESTERASE"/>
    <property type="match status" value="1"/>
</dbReference>
<gene>
    <name evidence="3" type="primary">aes</name>
    <name evidence="3" type="ORF">KBTEX_03914</name>
</gene>